<feature type="transmembrane region" description="Helical" evidence="5">
    <location>
        <begin position="383"/>
        <end position="408"/>
    </location>
</feature>
<dbReference type="PROSITE" id="PS50850">
    <property type="entry name" value="MFS"/>
    <property type="match status" value="1"/>
</dbReference>
<dbReference type="InterPro" id="IPR005829">
    <property type="entry name" value="Sugar_transporter_CS"/>
</dbReference>
<feature type="transmembrane region" description="Helical" evidence="5">
    <location>
        <begin position="27"/>
        <end position="46"/>
    </location>
</feature>
<evidence type="ECO:0000256" key="1">
    <source>
        <dbReference type="ARBA" id="ARBA00004141"/>
    </source>
</evidence>
<name>A0A1T4T383_9HYPH</name>
<evidence type="ECO:0000256" key="2">
    <source>
        <dbReference type="ARBA" id="ARBA00022692"/>
    </source>
</evidence>
<feature type="transmembrane region" description="Helical" evidence="5">
    <location>
        <begin position="346"/>
        <end position="371"/>
    </location>
</feature>
<evidence type="ECO:0000256" key="5">
    <source>
        <dbReference type="SAM" id="Phobius"/>
    </source>
</evidence>
<dbReference type="PANTHER" id="PTHR23508:SF10">
    <property type="entry name" value="CARBOXYLIC ACID TRANSPORTER PROTEIN HOMOLOG"/>
    <property type="match status" value="1"/>
</dbReference>
<feature type="transmembrane region" description="Helical" evidence="5">
    <location>
        <begin position="414"/>
        <end position="434"/>
    </location>
</feature>
<evidence type="ECO:0000256" key="4">
    <source>
        <dbReference type="ARBA" id="ARBA00023136"/>
    </source>
</evidence>
<evidence type="ECO:0000259" key="6">
    <source>
        <dbReference type="PROSITE" id="PS50850"/>
    </source>
</evidence>
<keyword evidence="2 5" id="KW-0812">Transmembrane</keyword>
<reference evidence="8" key="1">
    <citation type="submission" date="2017-02" db="EMBL/GenBank/DDBJ databases">
        <authorList>
            <person name="Varghese N."/>
            <person name="Submissions S."/>
        </authorList>
    </citation>
    <scope>NUCLEOTIDE SEQUENCE [LARGE SCALE GENOMIC DNA]</scope>
    <source>
        <strain evidence="8">ATCC 27094</strain>
    </source>
</reference>
<proteinExistence type="predicted"/>
<sequence>MSVANQGALTAGERLDRLPFGKPHWRILGLIASGMFLDAMELYLAGGVLGALVKEGYSTVALNAQFISWTFFGLVIGAWSAGVLGDRFGRRFCYQLNLAIFGVASLAAAAAPNMQALIACRFVMGIGLGAEIVIGYGTLSEFVPAAVRGRAISMLALITNMAVFVAAFLGLWIIPNFGWRYMFVIVGVSAIGVWFLRKSMPESPRWLETKRRFDEADAILRKIEADAGVTTPVRQARASIPEDTVPVWIVFSRPLLKRTLIGILLNVVMGFCLYGFLGWLPTFFVKQGFSIASSLQWTTVMGLGGPIGGLIGLLVADRYGRKWTVVVSSLVAAATGAIYPTVHDPYLLMAVGFVLVTAAYVIVAVGFALWTPELYETRYRMRGAAVCGTAGRLTTAGVQFVVVALFSWGGVSGVVGLLVLLLLLQAAVFAAFAMETKQRALEEISQEDGLAVRASLAD</sequence>
<keyword evidence="8" id="KW-1185">Reference proteome</keyword>
<gene>
    <name evidence="7" type="ORF">SAMN02745126_05593</name>
</gene>
<dbReference type="Pfam" id="PF00083">
    <property type="entry name" value="Sugar_tr"/>
    <property type="match status" value="1"/>
</dbReference>
<feature type="transmembrane region" description="Helical" evidence="5">
    <location>
        <begin position="323"/>
        <end position="340"/>
    </location>
</feature>
<dbReference type="GO" id="GO:0005886">
    <property type="term" value="C:plasma membrane"/>
    <property type="evidence" value="ECO:0007669"/>
    <property type="project" value="TreeGrafter"/>
</dbReference>
<dbReference type="EMBL" id="FUWJ01000012">
    <property type="protein sequence ID" value="SKA34980.1"/>
    <property type="molecule type" value="Genomic_DNA"/>
</dbReference>
<dbReference type="PROSITE" id="PS00216">
    <property type="entry name" value="SUGAR_TRANSPORT_1"/>
    <property type="match status" value="1"/>
</dbReference>
<evidence type="ECO:0000256" key="3">
    <source>
        <dbReference type="ARBA" id="ARBA00022989"/>
    </source>
</evidence>
<feature type="transmembrane region" description="Helical" evidence="5">
    <location>
        <begin position="179"/>
        <end position="196"/>
    </location>
</feature>
<feature type="transmembrane region" description="Helical" evidence="5">
    <location>
        <begin position="259"/>
        <end position="277"/>
    </location>
</feature>
<dbReference type="Gene3D" id="1.20.1250.20">
    <property type="entry name" value="MFS general substrate transporter like domains"/>
    <property type="match status" value="1"/>
</dbReference>
<evidence type="ECO:0000313" key="7">
    <source>
        <dbReference type="EMBL" id="SKA34980.1"/>
    </source>
</evidence>
<dbReference type="Proteomes" id="UP000190092">
    <property type="component" value="Unassembled WGS sequence"/>
</dbReference>
<dbReference type="InterPro" id="IPR020846">
    <property type="entry name" value="MFS_dom"/>
</dbReference>
<dbReference type="InterPro" id="IPR005828">
    <property type="entry name" value="MFS_sugar_transport-like"/>
</dbReference>
<dbReference type="OrthoDB" id="5368493at2"/>
<dbReference type="AlphaFoldDB" id="A0A1T4T383"/>
<protein>
    <submittedName>
        <fullName evidence="7">MFS transporter, putative metabolite:H+ symporter</fullName>
    </submittedName>
</protein>
<dbReference type="RefSeq" id="WP_085937323.1">
    <property type="nucleotide sequence ID" value="NZ_FUWJ01000012.1"/>
</dbReference>
<feature type="domain" description="Major facilitator superfamily (MFS) profile" evidence="6">
    <location>
        <begin position="27"/>
        <end position="438"/>
    </location>
</feature>
<dbReference type="STRING" id="225324.SAMN02745126_05593"/>
<accession>A0A1T4T383</accession>
<keyword evidence="4 5" id="KW-0472">Membrane</keyword>
<feature type="transmembrane region" description="Helical" evidence="5">
    <location>
        <begin position="66"/>
        <end position="85"/>
    </location>
</feature>
<feature type="transmembrane region" description="Helical" evidence="5">
    <location>
        <begin position="297"/>
        <end position="316"/>
    </location>
</feature>
<dbReference type="SUPFAM" id="SSF103473">
    <property type="entry name" value="MFS general substrate transporter"/>
    <property type="match status" value="1"/>
</dbReference>
<evidence type="ECO:0000313" key="8">
    <source>
        <dbReference type="Proteomes" id="UP000190092"/>
    </source>
</evidence>
<organism evidence="7 8">
    <name type="scientific">Enhydrobacter aerosaccus</name>
    <dbReference type="NCBI Taxonomy" id="225324"/>
    <lineage>
        <taxon>Bacteria</taxon>
        <taxon>Pseudomonadati</taxon>
        <taxon>Pseudomonadota</taxon>
        <taxon>Alphaproteobacteria</taxon>
        <taxon>Hyphomicrobiales</taxon>
        <taxon>Enhydrobacter</taxon>
    </lineage>
</organism>
<dbReference type="PANTHER" id="PTHR23508">
    <property type="entry name" value="CARBOXYLIC ACID TRANSPORTER PROTEIN HOMOLOG"/>
    <property type="match status" value="1"/>
</dbReference>
<dbReference type="InterPro" id="IPR036259">
    <property type="entry name" value="MFS_trans_sf"/>
</dbReference>
<dbReference type="GO" id="GO:0046943">
    <property type="term" value="F:carboxylic acid transmembrane transporter activity"/>
    <property type="evidence" value="ECO:0007669"/>
    <property type="project" value="TreeGrafter"/>
</dbReference>
<feature type="transmembrane region" description="Helical" evidence="5">
    <location>
        <begin position="92"/>
        <end position="110"/>
    </location>
</feature>
<feature type="transmembrane region" description="Helical" evidence="5">
    <location>
        <begin position="151"/>
        <end position="173"/>
    </location>
</feature>
<comment type="subcellular location">
    <subcellularLocation>
        <location evidence="1">Membrane</location>
        <topology evidence="1">Multi-pass membrane protein</topology>
    </subcellularLocation>
</comment>
<keyword evidence="3 5" id="KW-1133">Transmembrane helix</keyword>
<feature type="transmembrane region" description="Helical" evidence="5">
    <location>
        <begin position="116"/>
        <end position="139"/>
    </location>
</feature>